<dbReference type="RefSeq" id="WP_267652075.1">
    <property type="nucleotide sequence ID" value="NZ_JAOVZR010000001.1"/>
</dbReference>
<name>A0ABT3Z3T2_9HYPH</name>
<dbReference type="InterPro" id="IPR003660">
    <property type="entry name" value="HAMP_dom"/>
</dbReference>
<dbReference type="Proteomes" id="UP001073227">
    <property type="component" value="Unassembled WGS sequence"/>
</dbReference>
<sequence length="111" mass="12149">MSPDKLGEALGSLIKAVFLDMDLAISVYIEEAEVAKQKAQQEAIAKERSLVSDCFGKAMSAIVNKDLSYRINDDLPDAYQALRDNFNSALEQLSATIGDVITHPLAMHHNV</sequence>
<comment type="caution">
    <text evidence="2">The sequence shown here is derived from an EMBL/GenBank/DDBJ whole genome shotgun (WGS) entry which is preliminary data.</text>
</comment>
<reference evidence="2" key="1">
    <citation type="submission" date="2022-10" db="EMBL/GenBank/DDBJ databases">
        <title>Hoeflea sp. G2-23, isolated from marine algae.</title>
        <authorList>
            <person name="Kristyanto S."/>
            <person name="Kim J.M."/>
            <person name="Jeon C.O."/>
        </authorList>
    </citation>
    <scope>NUCLEOTIDE SEQUENCE</scope>
    <source>
        <strain evidence="2">G2-23</strain>
    </source>
</reference>
<feature type="domain" description="HAMP" evidence="1">
    <location>
        <begin position="57"/>
        <end position="98"/>
    </location>
</feature>
<evidence type="ECO:0000313" key="2">
    <source>
        <dbReference type="EMBL" id="MCY0146402.1"/>
    </source>
</evidence>
<evidence type="ECO:0000313" key="3">
    <source>
        <dbReference type="Proteomes" id="UP001073227"/>
    </source>
</evidence>
<proteinExistence type="predicted"/>
<evidence type="ECO:0000259" key="1">
    <source>
        <dbReference type="PROSITE" id="PS50885"/>
    </source>
</evidence>
<protein>
    <recommendedName>
        <fullName evidence="1">HAMP domain-containing protein</fullName>
    </recommendedName>
</protein>
<keyword evidence="3" id="KW-1185">Reference proteome</keyword>
<gene>
    <name evidence="2" type="ORF">OEG84_01375</name>
</gene>
<dbReference type="PROSITE" id="PS50885">
    <property type="entry name" value="HAMP"/>
    <property type="match status" value="1"/>
</dbReference>
<organism evidence="2 3">
    <name type="scientific">Hoeflea algicola</name>
    <dbReference type="NCBI Taxonomy" id="2983763"/>
    <lineage>
        <taxon>Bacteria</taxon>
        <taxon>Pseudomonadati</taxon>
        <taxon>Pseudomonadota</taxon>
        <taxon>Alphaproteobacteria</taxon>
        <taxon>Hyphomicrobiales</taxon>
        <taxon>Rhizobiaceae</taxon>
        <taxon>Hoeflea</taxon>
    </lineage>
</organism>
<dbReference type="EMBL" id="JAOVZR010000001">
    <property type="protein sequence ID" value="MCY0146402.1"/>
    <property type="molecule type" value="Genomic_DNA"/>
</dbReference>
<accession>A0ABT3Z3T2</accession>